<dbReference type="EMBL" id="JAACNO010001425">
    <property type="protein sequence ID" value="KAF4140671.1"/>
    <property type="molecule type" value="Genomic_DNA"/>
</dbReference>
<dbReference type="Proteomes" id="UP000704712">
    <property type="component" value="Unassembled WGS sequence"/>
</dbReference>
<comment type="caution">
    <text evidence="1">The sequence shown here is derived from an EMBL/GenBank/DDBJ whole genome shotgun (WGS) entry which is preliminary data.</text>
</comment>
<protein>
    <submittedName>
        <fullName evidence="1">Uncharacterized protein</fullName>
    </submittedName>
</protein>
<dbReference type="AlphaFoldDB" id="A0A8S9UIR2"/>
<name>A0A8S9UIR2_PHYIN</name>
<evidence type="ECO:0000313" key="2">
    <source>
        <dbReference type="Proteomes" id="UP000704712"/>
    </source>
</evidence>
<gene>
    <name evidence="1" type="ORF">GN958_ATG10134</name>
</gene>
<evidence type="ECO:0000313" key="1">
    <source>
        <dbReference type="EMBL" id="KAF4140671.1"/>
    </source>
</evidence>
<proteinExistence type="predicted"/>
<organism evidence="1 2">
    <name type="scientific">Phytophthora infestans</name>
    <name type="common">Potato late blight agent</name>
    <name type="synonym">Botrytis infestans</name>
    <dbReference type="NCBI Taxonomy" id="4787"/>
    <lineage>
        <taxon>Eukaryota</taxon>
        <taxon>Sar</taxon>
        <taxon>Stramenopiles</taxon>
        <taxon>Oomycota</taxon>
        <taxon>Peronosporomycetes</taxon>
        <taxon>Peronosporales</taxon>
        <taxon>Peronosporaceae</taxon>
        <taxon>Phytophthora</taxon>
    </lineage>
</organism>
<accession>A0A8S9UIR2</accession>
<sequence>MVLRTHRGRYAYGHVNEATWGSGSVSGLPASQINDTTTVEGFGQNMALKRRIDGRVYLLQKYCGRYAYGHVNEATWGSG</sequence>
<reference evidence="1" key="1">
    <citation type="submission" date="2020-03" db="EMBL/GenBank/DDBJ databases">
        <title>Hybrid Assembly of Korean Phytophthora infestans isolates.</title>
        <authorList>
            <person name="Prokchorchik M."/>
            <person name="Lee Y."/>
            <person name="Seo J."/>
            <person name="Cho J.-H."/>
            <person name="Park Y.-E."/>
            <person name="Jang D.-C."/>
            <person name="Im J.-S."/>
            <person name="Choi J.-G."/>
            <person name="Park H.-J."/>
            <person name="Lee G.-B."/>
            <person name="Lee Y.-G."/>
            <person name="Hong S.-Y."/>
            <person name="Cho K."/>
            <person name="Sohn K.H."/>
        </authorList>
    </citation>
    <scope>NUCLEOTIDE SEQUENCE</scope>
    <source>
        <strain evidence="1">KR_2_A2</strain>
    </source>
</reference>